<dbReference type="RefSeq" id="XP_022516842.1">
    <property type="nucleotide sequence ID" value="XM_022650839.1"/>
</dbReference>
<feature type="region of interest" description="Disordered" evidence="1">
    <location>
        <begin position="43"/>
        <end position="89"/>
    </location>
</feature>
<sequence>MAVNIQFHCSQSSQPVVTVNIFPPNHENDQRTPTQLPTQLIFDRHRPDDPPQRHGVRENSQPPSLPPPTESDIDATTKTPGGVRGVLKRGLTSAKWKPWHKGDPRLSLKRRLMGGIFYQSQVKRTVDRRGGGCGRENRSHKAAGQNFRGSGQVSSACPPRSSDCCFPASNRQQPTPEGDGADGAGPNCVVPAVLPVREPLIAGNNPRVREYRSLELIVQMRNGEVDYFLATMDTGADLNMMTATAAAELGYEPGAEMRDTIVGGIEGHVAVSMGTVQIPFWLRCNSKQRSAEFHIVHDLAGHRALLSVELTMKLGHLPRPQCKACENAVLGSASS</sequence>
<comment type="caution">
    <text evidence="2">The sequence shown here is derived from an EMBL/GenBank/DDBJ whole genome shotgun (WGS) entry which is preliminary data.</text>
</comment>
<feature type="compositionally biased region" description="Basic and acidic residues" evidence="1">
    <location>
        <begin position="127"/>
        <end position="139"/>
    </location>
</feature>
<dbReference type="AlphaFoldDB" id="A0A177FMU4"/>
<protein>
    <submittedName>
        <fullName evidence="2">Uncharacterized protein</fullName>
    </submittedName>
</protein>
<reference evidence="2 3" key="1">
    <citation type="submission" date="2016-03" db="EMBL/GenBank/DDBJ databases">
        <title>Draft genome sequence of the Fonsecaea monophora CBS 269.37.</title>
        <authorList>
            <person name="Bombassaro A."/>
            <person name="Vinicius W.A."/>
            <person name="De Hoog S."/>
            <person name="Sun J."/>
            <person name="Souza E.M."/>
            <person name="Raittz R.T."/>
            <person name="Costa F."/>
            <person name="Leao A.C."/>
            <person name="Tadra-Sfeir M.Z."/>
            <person name="Baura V."/>
            <person name="Balsanelli E."/>
            <person name="Pedrosa F.O."/>
            <person name="Moreno L.F."/>
            <person name="Steffens M.B."/>
            <person name="Xi L."/>
            <person name="Bocca A.L."/>
            <person name="Felipe M.S."/>
            <person name="Teixeira M."/>
            <person name="Telles Filho F.Q."/>
            <person name="Azevedo C.M."/>
            <person name="Gomes R."/>
            <person name="Vicente V.A."/>
        </authorList>
    </citation>
    <scope>NUCLEOTIDE SEQUENCE [LARGE SCALE GENOMIC DNA]</scope>
    <source>
        <strain evidence="2 3">CBS 269.37</strain>
    </source>
</reference>
<evidence type="ECO:0000256" key="1">
    <source>
        <dbReference type="SAM" id="MobiDB-lite"/>
    </source>
</evidence>
<dbReference type="EMBL" id="LVKK01000003">
    <property type="protein sequence ID" value="OAG44890.1"/>
    <property type="molecule type" value="Genomic_DNA"/>
</dbReference>
<evidence type="ECO:0000313" key="2">
    <source>
        <dbReference type="EMBL" id="OAG44890.1"/>
    </source>
</evidence>
<accession>A0A177FMU4</accession>
<keyword evidence="3" id="KW-1185">Reference proteome</keyword>
<dbReference type="GeneID" id="34596034"/>
<feature type="region of interest" description="Disordered" evidence="1">
    <location>
        <begin position="127"/>
        <end position="161"/>
    </location>
</feature>
<proteinExistence type="predicted"/>
<dbReference type="OrthoDB" id="4156859at2759"/>
<feature type="compositionally biased region" description="Basic and acidic residues" evidence="1">
    <location>
        <begin position="43"/>
        <end position="57"/>
    </location>
</feature>
<dbReference type="Proteomes" id="UP000077002">
    <property type="component" value="Unassembled WGS sequence"/>
</dbReference>
<gene>
    <name evidence="2" type="ORF">AYO21_00852</name>
</gene>
<name>A0A177FMU4_9EURO</name>
<organism evidence="2 3">
    <name type="scientific">Fonsecaea monophora</name>
    <dbReference type="NCBI Taxonomy" id="254056"/>
    <lineage>
        <taxon>Eukaryota</taxon>
        <taxon>Fungi</taxon>
        <taxon>Dikarya</taxon>
        <taxon>Ascomycota</taxon>
        <taxon>Pezizomycotina</taxon>
        <taxon>Eurotiomycetes</taxon>
        <taxon>Chaetothyriomycetidae</taxon>
        <taxon>Chaetothyriales</taxon>
        <taxon>Herpotrichiellaceae</taxon>
        <taxon>Fonsecaea</taxon>
    </lineage>
</organism>
<evidence type="ECO:0000313" key="3">
    <source>
        <dbReference type="Proteomes" id="UP000077002"/>
    </source>
</evidence>